<dbReference type="NCBIfam" id="TIGR02025">
    <property type="entry name" value="BchH"/>
    <property type="match status" value="1"/>
</dbReference>
<evidence type="ECO:0000313" key="3">
    <source>
        <dbReference type="EMBL" id="KUG18646.1"/>
    </source>
</evidence>
<gene>
    <name evidence="3" type="ORF">ASZ90_011668</name>
</gene>
<dbReference type="NCBIfam" id="TIGR02257">
    <property type="entry name" value="cobalto_cobN"/>
    <property type="match status" value="1"/>
</dbReference>
<protein>
    <submittedName>
        <fullName evidence="3">Cobn component of cobalt chelatase involved in b12 biosynthesis</fullName>
    </submittedName>
</protein>
<dbReference type="GO" id="GO:0051116">
    <property type="term" value="F:cobaltochelatase activity"/>
    <property type="evidence" value="ECO:0007669"/>
    <property type="project" value="InterPro"/>
</dbReference>
<dbReference type="PANTHER" id="PTHR44119">
    <property type="entry name" value="MAGNESIUM-CHELATASE SUBUNIT CHLH, CHLOROPLASTIC"/>
    <property type="match status" value="1"/>
</dbReference>
<comment type="similarity">
    <text evidence="1">Belongs to the Mg-chelatase subunit H family.</text>
</comment>
<dbReference type="GO" id="GO:0009236">
    <property type="term" value="P:cobalamin biosynthetic process"/>
    <property type="evidence" value="ECO:0007669"/>
    <property type="project" value="InterPro"/>
</dbReference>
<name>A0A0W8FCN2_9ZZZZ</name>
<dbReference type="GO" id="GO:0015995">
    <property type="term" value="P:chlorophyll biosynthetic process"/>
    <property type="evidence" value="ECO:0007669"/>
    <property type="project" value="InterPro"/>
</dbReference>
<dbReference type="InterPro" id="IPR003672">
    <property type="entry name" value="CobN/Mg_chltase"/>
</dbReference>
<accession>A0A0W8FCN2</accession>
<dbReference type="EMBL" id="LNQE01001370">
    <property type="protein sequence ID" value="KUG18646.1"/>
    <property type="molecule type" value="Genomic_DNA"/>
</dbReference>
<sequence>MFRYANEITGWIITKKVKIAYVTTQEASDVFPLISALKELIRQHGEVAEVAVRSGEDLKDVDQWEEFEHFARSCHIAIFNLHGGKKSLSSFDELVQSLQDSSVSIYAQSASNEPEIELMKLSTVDDAVYRKVSQYLDYGGRKNFYSLILYLANYFIGSNYEFSEPARPIWEGIYHPDFDHVPTLKEYLQSKCVAGRPTVGLWFYQSLWQAGNTLFIDRLIEEIKRQGANVIPVFLHAAKDVERGTKGAEWVVENLFMKDGRPIIDVLISTLMFSLSIKPWEGSDTGEGQEVARSEEWFIKRLNVPVLKAIVTYNTLAEWNESLQGCSPMDISMGIAMPEFDGMLITVPVAARERTDIDPLTGARVIRFEPLPERTNKIVRLSLNWAKLRHIPNSQKKVAIIFHNYPPRDDRIGTAFGLDSPVSVLNIMKAMDDAGYTIERMPENGQALIEDVKSRLTLDRRWRSPEELAKRAIDSVTEGDYKDWFEQLPVAVQEKMTSAWGEAPGKLFVHKKNLIIPGVINGNIFIGLQPPRGFLEDPAAIYHSPDHPIPHHYYAYYRWIRDVFRADLVMHIGKHGSLEWLPGKSVGLSDSCFPDIAISDLPNIYPYIINNPGEGTQAKRRSYCCIIDHLVPVMHNADAYDEMAELEVMLADYYQAASEDPSKLPTQKKMIWEKVCEAKLDHDLEVEEEEAFSDFDKFLEKLHEYLHEMADTQIRDGLHILGEPPEGPCLDEFLVALTRLANGQVPSLRQSLAEAMGYDYDYLLDNRGKILFGSKTCGQVIDDLNSLALRLVSGLHEQGFAVGTIPELVEEILGKRNPKIEKVLDYISTTLAPSINATVDELTGVLCASDGGFVSPGPSGAPTRGMADILPTGRNFYSVDPQAIPSQAAWKVGVAQADALLERYLEDEGCYPESLGMVIWGSPTMRTKGDDIAEVLCLMGVRPVWEERSGRVTGIELIPIEELQRPRIDVMLRISGFFRDAFPNIVHLVDRAVELVAEQKEPPEQNFLAKHVSADISEKTAAGIDLEQAKTLACYRIFGCRPGAYGAGVSDAIDSKNWKDEKDLAEIYVKWGGYAYGRKNFGATVPDEFRRRLSRLDLTVKNEDTREYDMLDGDDFYSYHGGMIAAVKALKGELPRSYCGDSSDPDRVKTRSTVEETKHIFRARILNPKWIESMKRHGYKGAGDISRMVDIAFGWDATAEVLEDWMYEELANKYALDRDMQEWLKKVNPHALQNIAERLLEAVERGMWQATEEMKEELRDVYLDIEGWIEDDQPQTDASSGS</sequence>
<dbReference type="CDD" id="cd10150">
    <property type="entry name" value="CobN_like"/>
    <property type="match status" value="1"/>
</dbReference>
<dbReference type="Pfam" id="PF02514">
    <property type="entry name" value="CobN-Mg_chel"/>
    <property type="match status" value="1"/>
</dbReference>
<feature type="domain" description="CobN/magnesium chelatase" evidence="2">
    <location>
        <begin position="134"/>
        <end position="1254"/>
    </location>
</feature>
<dbReference type="GO" id="GO:0016851">
    <property type="term" value="F:magnesium chelatase activity"/>
    <property type="evidence" value="ECO:0007669"/>
    <property type="project" value="InterPro"/>
</dbReference>
<evidence type="ECO:0000256" key="1">
    <source>
        <dbReference type="ARBA" id="ARBA00010851"/>
    </source>
</evidence>
<reference evidence="3" key="1">
    <citation type="journal article" date="2015" name="Proc. Natl. Acad. Sci. U.S.A.">
        <title>Networks of energetic and metabolic interactions define dynamics in microbial communities.</title>
        <authorList>
            <person name="Embree M."/>
            <person name="Liu J.K."/>
            <person name="Al-Bassam M.M."/>
            <person name="Zengler K."/>
        </authorList>
    </citation>
    <scope>NUCLEOTIDE SEQUENCE</scope>
</reference>
<proteinExistence type="inferred from homology"/>
<evidence type="ECO:0000259" key="2">
    <source>
        <dbReference type="Pfam" id="PF02514"/>
    </source>
</evidence>
<organism evidence="3">
    <name type="scientific">hydrocarbon metagenome</name>
    <dbReference type="NCBI Taxonomy" id="938273"/>
    <lineage>
        <taxon>unclassified sequences</taxon>
        <taxon>metagenomes</taxon>
        <taxon>ecological metagenomes</taxon>
    </lineage>
</organism>
<comment type="caution">
    <text evidence="3">The sequence shown here is derived from an EMBL/GenBank/DDBJ whole genome shotgun (WGS) entry which is preliminary data.</text>
</comment>
<dbReference type="InterPro" id="IPR011771">
    <property type="entry name" value="BchH"/>
</dbReference>
<dbReference type="PANTHER" id="PTHR44119:SF7">
    <property type="entry name" value="MAGNESIUM CHELATASE SUBUNIT"/>
    <property type="match status" value="1"/>
</dbReference>
<dbReference type="InterPro" id="IPR011953">
    <property type="entry name" value="Cobalto_CobN"/>
</dbReference>